<reference evidence="1" key="1">
    <citation type="submission" date="2018-05" db="EMBL/GenBank/DDBJ databases">
        <authorList>
            <person name="Lanie J.A."/>
            <person name="Ng W.-L."/>
            <person name="Kazmierczak K.M."/>
            <person name="Andrzejewski T.M."/>
            <person name="Davidsen T.M."/>
            <person name="Wayne K.J."/>
            <person name="Tettelin H."/>
            <person name="Glass J.I."/>
            <person name="Rusch D."/>
            <person name="Podicherti R."/>
            <person name="Tsui H.-C.T."/>
            <person name="Winkler M.E."/>
        </authorList>
    </citation>
    <scope>NUCLEOTIDE SEQUENCE</scope>
</reference>
<protein>
    <submittedName>
        <fullName evidence="1">Uncharacterized protein</fullName>
    </submittedName>
</protein>
<sequence>MKNIRTILLALAVAVGLTASLAANQVKLNVAM</sequence>
<dbReference type="AlphaFoldDB" id="A0A382P850"/>
<dbReference type="EMBL" id="UINC01105108">
    <property type="protein sequence ID" value="SVC68795.1"/>
    <property type="molecule type" value="Genomic_DNA"/>
</dbReference>
<accession>A0A382P850</accession>
<organism evidence="1">
    <name type="scientific">marine metagenome</name>
    <dbReference type="NCBI Taxonomy" id="408172"/>
    <lineage>
        <taxon>unclassified sequences</taxon>
        <taxon>metagenomes</taxon>
        <taxon>ecological metagenomes</taxon>
    </lineage>
</organism>
<name>A0A382P850_9ZZZZ</name>
<evidence type="ECO:0000313" key="1">
    <source>
        <dbReference type="EMBL" id="SVC68795.1"/>
    </source>
</evidence>
<feature type="non-terminal residue" evidence="1">
    <location>
        <position position="32"/>
    </location>
</feature>
<proteinExistence type="predicted"/>
<gene>
    <name evidence="1" type="ORF">METZ01_LOCUS321649</name>
</gene>